<accession>A0A917TV81</accession>
<dbReference type="Proteomes" id="UP000642070">
    <property type="component" value="Unassembled WGS sequence"/>
</dbReference>
<reference evidence="2" key="1">
    <citation type="journal article" date="2014" name="Int. J. Syst. Evol. Microbiol.">
        <title>Complete genome sequence of Corynebacterium casei LMG S-19264T (=DSM 44701T), isolated from a smear-ripened cheese.</title>
        <authorList>
            <consortium name="US DOE Joint Genome Institute (JGI-PGF)"/>
            <person name="Walter F."/>
            <person name="Albersmeier A."/>
            <person name="Kalinowski J."/>
            <person name="Ruckert C."/>
        </authorList>
    </citation>
    <scope>NUCLEOTIDE SEQUENCE</scope>
    <source>
        <strain evidence="2">JCM 19831</strain>
    </source>
</reference>
<organism evidence="2 3">
    <name type="scientific">Dactylosporangium sucinum</name>
    <dbReference type="NCBI Taxonomy" id="1424081"/>
    <lineage>
        <taxon>Bacteria</taxon>
        <taxon>Bacillati</taxon>
        <taxon>Actinomycetota</taxon>
        <taxon>Actinomycetes</taxon>
        <taxon>Micromonosporales</taxon>
        <taxon>Micromonosporaceae</taxon>
        <taxon>Dactylosporangium</taxon>
    </lineage>
</organism>
<dbReference type="EMBL" id="BMPI01000022">
    <property type="protein sequence ID" value="GGM39173.1"/>
    <property type="molecule type" value="Genomic_DNA"/>
</dbReference>
<feature type="transmembrane region" description="Helical" evidence="1">
    <location>
        <begin position="75"/>
        <end position="92"/>
    </location>
</feature>
<sequence length="101" mass="10938">MITATDVLAVSEMSDGMFFGYIAALGISGAFLLVLAVQPFLKVSTGLRILNGLFGVGFLGYAFYLLFIFDGGTVQIFFYAFIAPILLLIQTIRQSKAQQNA</sequence>
<gene>
    <name evidence="2" type="ORF">GCM10007977_045750</name>
</gene>
<evidence type="ECO:0000313" key="2">
    <source>
        <dbReference type="EMBL" id="GGM39173.1"/>
    </source>
</evidence>
<feature type="transmembrane region" description="Helical" evidence="1">
    <location>
        <begin position="18"/>
        <end position="37"/>
    </location>
</feature>
<keyword evidence="3" id="KW-1185">Reference proteome</keyword>
<dbReference type="RefSeq" id="WP_190251955.1">
    <property type="nucleotide sequence ID" value="NZ_BMPI01000022.1"/>
</dbReference>
<reference evidence="2" key="2">
    <citation type="submission" date="2020-09" db="EMBL/GenBank/DDBJ databases">
        <authorList>
            <person name="Sun Q."/>
            <person name="Ohkuma M."/>
        </authorList>
    </citation>
    <scope>NUCLEOTIDE SEQUENCE</scope>
    <source>
        <strain evidence="2">JCM 19831</strain>
    </source>
</reference>
<evidence type="ECO:0000256" key="1">
    <source>
        <dbReference type="SAM" id="Phobius"/>
    </source>
</evidence>
<keyword evidence="1" id="KW-0472">Membrane</keyword>
<comment type="caution">
    <text evidence="2">The sequence shown here is derived from an EMBL/GenBank/DDBJ whole genome shotgun (WGS) entry which is preliminary data.</text>
</comment>
<keyword evidence="1" id="KW-1133">Transmembrane helix</keyword>
<dbReference type="AlphaFoldDB" id="A0A917TV81"/>
<protein>
    <submittedName>
        <fullName evidence="2">Uncharacterized protein</fullName>
    </submittedName>
</protein>
<keyword evidence="1" id="KW-0812">Transmembrane</keyword>
<evidence type="ECO:0000313" key="3">
    <source>
        <dbReference type="Proteomes" id="UP000642070"/>
    </source>
</evidence>
<name>A0A917TV81_9ACTN</name>
<proteinExistence type="predicted"/>
<feature type="transmembrane region" description="Helical" evidence="1">
    <location>
        <begin position="49"/>
        <end position="69"/>
    </location>
</feature>